<evidence type="ECO:0000313" key="2">
    <source>
        <dbReference type="EMBL" id="KAF2679178.1"/>
    </source>
</evidence>
<feature type="compositionally biased region" description="Basic residues" evidence="1">
    <location>
        <begin position="107"/>
        <end position="124"/>
    </location>
</feature>
<accession>A0A6G1IM58</accession>
<sequence length="142" mass="16483">MSGNEDEQQRKQRRQERREKRRRELQEEEAQLAALEAAEEADTVRQEKIALERQMIRRFKVAADDWSFFAKKEKDAAELKVKDKSASVGGVEPDTAEKNTTRSFVPGRHRKGERSSRSSRRRRQPPPPPPHPFPPPVPVTRC</sequence>
<feature type="compositionally biased region" description="Basic and acidic residues" evidence="1">
    <location>
        <begin position="74"/>
        <end position="85"/>
    </location>
</feature>
<dbReference type="EMBL" id="MU005606">
    <property type="protein sequence ID" value="KAF2679178.1"/>
    <property type="molecule type" value="Genomic_DNA"/>
</dbReference>
<dbReference type="AlphaFoldDB" id="A0A6G1IM58"/>
<name>A0A6G1IM58_9PLEO</name>
<evidence type="ECO:0000256" key="1">
    <source>
        <dbReference type="SAM" id="MobiDB-lite"/>
    </source>
</evidence>
<keyword evidence="3" id="KW-1185">Reference proteome</keyword>
<feature type="compositionally biased region" description="Basic and acidic residues" evidence="1">
    <location>
        <begin position="16"/>
        <end position="25"/>
    </location>
</feature>
<evidence type="ECO:0000313" key="3">
    <source>
        <dbReference type="Proteomes" id="UP000799291"/>
    </source>
</evidence>
<proteinExistence type="predicted"/>
<organism evidence="2 3">
    <name type="scientific">Lentithecium fluviatile CBS 122367</name>
    <dbReference type="NCBI Taxonomy" id="1168545"/>
    <lineage>
        <taxon>Eukaryota</taxon>
        <taxon>Fungi</taxon>
        <taxon>Dikarya</taxon>
        <taxon>Ascomycota</taxon>
        <taxon>Pezizomycotina</taxon>
        <taxon>Dothideomycetes</taxon>
        <taxon>Pleosporomycetidae</taxon>
        <taxon>Pleosporales</taxon>
        <taxon>Massarineae</taxon>
        <taxon>Lentitheciaceae</taxon>
        <taxon>Lentithecium</taxon>
    </lineage>
</organism>
<dbReference type="Proteomes" id="UP000799291">
    <property type="component" value="Unassembled WGS sequence"/>
</dbReference>
<gene>
    <name evidence="2" type="ORF">K458DRAFT_490833</name>
</gene>
<protein>
    <submittedName>
        <fullName evidence="2">Uncharacterized protein</fullName>
    </submittedName>
</protein>
<feature type="compositionally biased region" description="Pro residues" evidence="1">
    <location>
        <begin position="125"/>
        <end position="142"/>
    </location>
</feature>
<reference evidence="2" key="1">
    <citation type="journal article" date="2020" name="Stud. Mycol.">
        <title>101 Dothideomycetes genomes: a test case for predicting lifestyles and emergence of pathogens.</title>
        <authorList>
            <person name="Haridas S."/>
            <person name="Albert R."/>
            <person name="Binder M."/>
            <person name="Bloem J."/>
            <person name="Labutti K."/>
            <person name="Salamov A."/>
            <person name="Andreopoulos B."/>
            <person name="Baker S."/>
            <person name="Barry K."/>
            <person name="Bills G."/>
            <person name="Bluhm B."/>
            <person name="Cannon C."/>
            <person name="Castanera R."/>
            <person name="Culley D."/>
            <person name="Daum C."/>
            <person name="Ezra D."/>
            <person name="Gonzalez J."/>
            <person name="Henrissat B."/>
            <person name="Kuo A."/>
            <person name="Liang C."/>
            <person name="Lipzen A."/>
            <person name="Lutzoni F."/>
            <person name="Magnuson J."/>
            <person name="Mondo S."/>
            <person name="Nolan M."/>
            <person name="Ohm R."/>
            <person name="Pangilinan J."/>
            <person name="Park H.-J."/>
            <person name="Ramirez L."/>
            <person name="Alfaro M."/>
            <person name="Sun H."/>
            <person name="Tritt A."/>
            <person name="Yoshinaga Y."/>
            <person name="Zwiers L.-H."/>
            <person name="Turgeon B."/>
            <person name="Goodwin S."/>
            <person name="Spatafora J."/>
            <person name="Crous P."/>
            <person name="Grigoriev I."/>
        </authorList>
    </citation>
    <scope>NUCLEOTIDE SEQUENCE</scope>
    <source>
        <strain evidence="2">CBS 122367</strain>
    </source>
</reference>
<feature type="region of interest" description="Disordered" evidence="1">
    <location>
        <begin position="74"/>
        <end position="142"/>
    </location>
</feature>
<feature type="region of interest" description="Disordered" evidence="1">
    <location>
        <begin position="1"/>
        <end position="27"/>
    </location>
</feature>